<evidence type="ECO:0000313" key="1">
    <source>
        <dbReference type="EMBL" id="MBD2542717.1"/>
    </source>
</evidence>
<name>A0ABR8EAU2_9CYAN</name>
<sequence length="68" mass="8350">MWFWWATTRNKGDRFYAKITAASRPTLRMINKMWFWWATMRNKGDRFYAKIIAASRPTLRRTFLLSAW</sequence>
<proteinExistence type="predicted"/>
<dbReference type="Proteomes" id="UP000641954">
    <property type="component" value="Unassembled WGS sequence"/>
</dbReference>
<dbReference type="EMBL" id="JACJSK010000003">
    <property type="protein sequence ID" value="MBD2542717.1"/>
    <property type="molecule type" value="Genomic_DNA"/>
</dbReference>
<organism evidence="1 2">
    <name type="scientific">Planktothricoides raciborskii FACHB-1370</name>
    <dbReference type="NCBI Taxonomy" id="2949576"/>
    <lineage>
        <taxon>Bacteria</taxon>
        <taxon>Bacillati</taxon>
        <taxon>Cyanobacteriota</taxon>
        <taxon>Cyanophyceae</taxon>
        <taxon>Oscillatoriophycideae</taxon>
        <taxon>Oscillatoriales</taxon>
        <taxon>Oscillatoriaceae</taxon>
        <taxon>Planktothricoides</taxon>
    </lineage>
</organism>
<protein>
    <submittedName>
        <fullName evidence="1">Uncharacterized protein</fullName>
    </submittedName>
</protein>
<comment type="caution">
    <text evidence="1">The sequence shown here is derived from an EMBL/GenBank/DDBJ whole genome shotgun (WGS) entry which is preliminary data.</text>
</comment>
<gene>
    <name evidence="1" type="ORF">H6G72_02330</name>
</gene>
<keyword evidence="2" id="KW-1185">Reference proteome</keyword>
<dbReference type="RefSeq" id="WP_190877059.1">
    <property type="nucleotide sequence ID" value="NZ_JACJSK010000003.1"/>
</dbReference>
<accession>A0ABR8EAU2</accession>
<reference evidence="1 2" key="1">
    <citation type="journal article" date="2020" name="ISME J.">
        <title>Comparative genomics reveals insights into cyanobacterial evolution and habitat adaptation.</title>
        <authorList>
            <person name="Chen M.Y."/>
            <person name="Teng W.K."/>
            <person name="Zhao L."/>
            <person name="Hu C.X."/>
            <person name="Zhou Y.K."/>
            <person name="Han B.P."/>
            <person name="Song L.R."/>
            <person name="Shu W.S."/>
        </authorList>
    </citation>
    <scope>NUCLEOTIDE SEQUENCE [LARGE SCALE GENOMIC DNA]</scope>
    <source>
        <strain evidence="1 2">FACHB-1370</strain>
    </source>
</reference>
<evidence type="ECO:0000313" key="2">
    <source>
        <dbReference type="Proteomes" id="UP000641954"/>
    </source>
</evidence>